<protein>
    <submittedName>
        <fullName evidence="1">Uncharacterized protein</fullName>
    </submittedName>
</protein>
<dbReference type="EMBL" id="CADEAL010003958">
    <property type="protein sequence ID" value="CAB1447742.1"/>
    <property type="molecule type" value="Genomic_DNA"/>
</dbReference>
<evidence type="ECO:0000313" key="1">
    <source>
        <dbReference type="EMBL" id="CAB1447742.1"/>
    </source>
</evidence>
<dbReference type="Proteomes" id="UP001153269">
    <property type="component" value="Unassembled WGS sequence"/>
</dbReference>
<dbReference type="AlphaFoldDB" id="A0A9N7VE50"/>
<reference evidence="1" key="1">
    <citation type="submission" date="2020-03" db="EMBL/GenBank/DDBJ databases">
        <authorList>
            <person name="Weist P."/>
        </authorList>
    </citation>
    <scope>NUCLEOTIDE SEQUENCE</scope>
</reference>
<sequence>MGPALAHSHCLTPSLSSLSILFHPLVRMAVQNNAAQADEGGGPMTGLVPKFLCSLKKRVGNTIAGPAPLSPCQPQCSQLPGRVNAAAGDSAHRLANANLIVKQSCQDPPRGHRMAAVKGTCSDLHTYQAGLERGTRAETGSDPLCCHSLTLPLLPTDILNTSSSN</sequence>
<comment type="caution">
    <text evidence="1">The sequence shown here is derived from an EMBL/GenBank/DDBJ whole genome shotgun (WGS) entry which is preliminary data.</text>
</comment>
<accession>A0A9N7VE50</accession>
<keyword evidence="2" id="KW-1185">Reference proteome</keyword>
<gene>
    <name evidence="1" type="ORF">PLEPLA_LOCUS35419</name>
</gene>
<evidence type="ECO:0000313" key="2">
    <source>
        <dbReference type="Proteomes" id="UP001153269"/>
    </source>
</evidence>
<proteinExistence type="predicted"/>
<name>A0A9N7VE50_PLEPL</name>
<organism evidence="1 2">
    <name type="scientific">Pleuronectes platessa</name>
    <name type="common">European plaice</name>
    <dbReference type="NCBI Taxonomy" id="8262"/>
    <lineage>
        <taxon>Eukaryota</taxon>
        <taxon>Metazoa</taxon>
        <taxon>Chordata</taxon>
        <taxon>Craniata</taxon>
        <taxon>Vertebrata</taxon>
        <taxon>Euteleostomi</taxon>
        <taxon>Actinopterygii</taxon>
        <taxon>Neopterygii</taxon>
        <taxon>Teleostei</taxon>
        <taxon>Neoteleostei</taxon>
        <taxon>Acanthomorphata</taxon>
        <taxon>Carangaria</taxon>
        <taxon>Pleuronectiformes</taxon>
        <taxon>Pleuronectoidei</taxon>
        <taxon>Pleuronectidae</taxon>
        <taxon>Pleuronectes</taxon>
    </lineage>
</organism>